<evidence type="ECO:0000313" key="2">
    <source>
        <dbReference type="EMBL" id="KAJ8795478.1"/>
    </source>
</evidence>
<evidence type="ECO:0000256" key="1">
    <source>
        <dbReference type="SAM" id="MobiDB-lite"/>
    </source>
</evidence>
<protein>
    <submittedName>
        <fullName evidence="2">Uncharacterized protein</fullName>
    </submittedName>
</protein>
<name>A0AB34HWI2_ESCRO</name>
<comment type="caution">
    <text evidence="2">The sequence shown here is derived from an EMBL/GenBank/DDBJ whole genome shotgun (WGS) entry which is preliminary data.</text>
</comment>
<sequence>MQLPYCSIWLVSNSWMLPRALHSDLIFDNVILKGFLHSDTYREETVSTWNLLIPIENYLVSISSPCSRGPRQRQPSGKAGRATTAARQSHEGAGFEDSVPFYYKAAMAGRRHPAHCEALPAAPRTFLTLSSQFARRTV</sequence>
<feature type="region of interest" description="Disordered" evidence="1">
    <location>
        <begin position="65"/>
        <end position="92"/>
    </location>
</feature>
<organism evidence="2 3">
    <name type="scientific">Eschrichtius robustus</name>
    <name type="common">California gray whale</name>
    <name type="synonym">Eschrichtius gibbosus</name>
    <dbReference type="NCBI Taxonomy" id="9764"/>
    <lineage>
        <taxon>Eukaryota</taxon>
        <taxon>Metazoa</taxon>
        <taxon>Chordata</taxon>
        <taxon>Craniata</taxon>
        <taxon>Vertebrata</taxon>
        <taxon>Euteleostomi</taxon>
        <taxon>Mammalia</taxon>
        <taxon>Eutheria</taxon>
        <taxon>Laurasiatheria</taxon>
        <taxon>Artiodactyla</taxon>
        <taxon>Whippomorpha</taxon>
        <taxon>Cetacea</taxon>
        <taxon>Mysticeti</taxon>
        <taxon>Eschrichtiidae</taxon>
        <taxon>Eschrichtius</taxon>
    </lineage>
</organism>
<evidence type="ECO:0000313" key="3">
    <source>
        <dbReference type="Proteomes" id="UP001159641"/>
    </source>
</evidence>
<gene>
    <name evidence="2" type="ORF">J1605_018259</name>
</gene>
<dbReference type="EMBL" id="JAIQCJ010000567">
    <property type="protein sequence ID" value="KAJ8795478.1"/>
    <property type="molecule type" value="Genomic_DNA"/>
</dbReference>
<accession>A0AB34HWI2</accession>
<dbReference type="AlphaFoldDB" id="A0AB34HWI2"/>
<keyword evidence="3" id="KW-1185">Reference proteome</keyword>
<dbReference type="Proteomes" id="UP001159641">
    <property type="component" value="Unassembled WGS sequence"/>
</dbReference>
<reference evidence="2 3" key="1">
    <citation type="submission" date="2022-11" db="EMBL/GenBank/DDBJ databases">
        <title>Whole genome sequence of Eschrichtius robustus ER-17-0199.</title>
        <authorList>
            <person name="Bruniche-Olsen A."/>
            <person name="Black A.N."/>
            <person name="Fields C.J."/>
            <person name="Walden K."/>
            <person name="Dewoody J.A."/>
        </authorList>
    </citation>
    <scope>NUCLEOTIDE SEQUENCE [LARGE SCALE GENOMIC DNA]</scope>
    <source>
        <strain evidence="2">ER-17-0199</strain>
        <tissue evidence="2">Blubber</tissue>
    </source>
</reference>
<proteinExistence type="predicted"/>